<dbReference type="Pfam" id="PF03960">
    <property type="entry name" value="ArsC"/>
    <property type="match status" value="1"/>
</dbReference>
<dbReference type="NCBIfam" id="TIGR01617">
    <property type="entry name" value="arsC_related"/>
    <property type="match status" value="1"/>
</dbReference>
<dbReference type="Gene3D" id="3.40.30.10">
    <property type="entry name" value="Glutaredoxin"/>
    <property type="match status" value="1"/>
</dbReference>
<accession>A0A4R3LEF4</accession>
<gene>
    <name evidence="3" type="ORF">EDC25_11148</name>
</gene>
<dbReference type="Proteomes" id="UP000294599">
    <property type="component" value="Unassembled WGS sequence"/>
</dbReference>
<dbReference type="PANTHER" id="PTHR30041">
    <property type="entry name" value="ARSENATE REDUCTASE"/>
    <property type="match status" value="1"/>
</dbReference>
<protein>
    <submittedName>
        <fullName evidence="3">Spx/MgsR family transcriptional regulator</fullName>
    </submittedName>
</protein>
<comment type="similarity">
    <text evidence="1 2">Belongs to the ArsC family.</text>
</comment>
<evidence type="ECO:0000256" key="1">
    <source>
        <dbReference type="ARBA" id="ARBA00007198"/>
    </source>
</evidence>
<dbReference type="EMBL" id="SMAF01000011">
    <property type="protein sequence ID" value="TCS97768.1"/>
    <property type="molecule type" value="Genomic_DNA"/>
</dbReference>
<evidence type="ECO:0000313" key="3">
    <source>
        <dbReference type="EMBL" id="TCS97768.1"/>
    </source>
</evidence>
<organism evidence="3 4">
    <name type="scientific">Pseudofulvimonas gallinarii</name>
    <dbReference type="NCBI Taxonomy" id="634155"/>
    <lineage>
        <taxon>Bacteria</taxon>
        <taxon>Pseudomonadati</taxon>
        <taxon>Pseudomonadota</taxon>
        <taxon>Gammaproteobacteria</taxon>
        <taxon>Lysobacterales</taxon>
        <taxon>Rhodanobacteraceae</taxon>
        <taxon>Pseudofulvimonas</taxon>
    </lineage>
</organism>
<comment type="caution">
    <text evidence="3">The sequence shown here is derived from an EMBL/GenBank/DDBJ whole genome shotgun (WGS) entry which is preliminary data.</text>
</comment>
<dbReference type="RefSeq" id="WP_205985035.1">
    <property type="nucleotide sequence ID" value="NZ_JBHLWF010000026.1"/>
</dbReference>
<dbReference type="PROSITE" id="PS51353">
    <property type="entry name" value="ARSC"/>
    <property type="match status" value="1"/>
</dbReference>
<evidence type="ECO:0000313" key="4">
    <source>
        <dbReference type="Proteomes" id="UP000294599"/>
    </source>
</evidence>
<dbReference type="PANTHER" id="PTHR30041:SF8">
    <property type="entry name" value="PROTEIN YFFB"/>
    <property type="match status" value="1"/>
</dbReference>
<dbReference type="AlphaFoldDB" id="A0A4R3LEF4"/>
<evidence type="ECO:0000256" key="2">
    <source>
        <dbReference type="PROSITE-ProRule" id="PRU01282"/>
    </source>
</evidence>
<dbReference type="InterPro" id="IPR036249">
    <property type="entry name" value="Thioredoxin-like_sf"/>
</dbReference>
<dbReference type="SUPFAM" id="SSF52833">
    <property type="entry name" value="Thioredoxin-like"/>
    <property type="match status" value="1"/>
</dbReference>
<dbReference type="InterPro" id="IPR006504">
    <property type="entry name" value="Tscrpt_reg_Spx/MgsR"/>
</dbReference>
<keyword evidence="4" id="KW-1185">Reference proteome</keyword>
<dbReference type="InterPro" id="IPR006660">
    <property type="entry name" value="Arsenate_reductase-like"/>
</dbReference>
<name>A0A4R3LEF4_9GAMM</name>
<sequence length="118" mass="13133">MVTVYGLARCDTCRKARAWLEAQGIAHRFVDYRDQPIPARDVLAYARQLGWEKLVNRASTTWRGLTDAEKSPQGDEQWLLLVAAHPALVRRPLLVLPDGRVVAGFKPAVYADTFAAAS</sequence>
<proteinExistence type="inferred from homology"/>
<reference evidence="3 4" key="1">
    <citation type="submission" date="2019-03" db="EMBL/GenBank/DDBJ databases">
        <title>Genomic Encyclopedia of Type Strains, Phase IV (KMG-IV): sequencing the most valuable type-strain genomes for metagenomic binning, comparative biology and taxonomic classification.</title>
        <authorList>
            <person name="Goeker M."/>
        </authorList>
    </citation>
    <scope>NUCLEOTIDE SEQUENCE [LARGE SCALE GENOMIC DNA]</scope>
    <source>
        <strain evidence="3 4">DSM 21944</strain>
    </source>
</reference>